<dbReference type="Pfam" id="PF16918">
    <property type="entry name" value="PknG_TPR"/>
    <property type="match status" value="1"/>
</dbReference>
<evidence type="ECO:0000259" key="12">
    <source>
        <dbReference type="PROSITE" id="PS51066"/>
    </source>
</evidence>
<evidence type="ECO:0000256" key="8">
    <source>
        <dbReference type="ARBA" id="ARBA00048679"/>
    </source>
</evidence>
<dbReference type="PANTHER" id="PTHR24363:SF0">
    <property type="entry name" value="SERINE_THREONINE KINASE LIKE DOMAIN CONTAINING 1"/>
    <property type="match status" value="1"/>
</dbReference>
<evidence type="ECO:0000256" key="9">
    <source>
        <dbReference type="PROSITE-ProRule" id="PRU00391"/>
    </source>
</evidence>
<evidence type="ECO:0000256" key="10">
    <source>
        <dbReference type="SAM" id="MobiDB-lite"/>
    </source>
</evidence>
<dbReference type="GO" id="GO:0005524">
    <property type="term" value="F:ATP binding"/>
    <property type="evidence" value="ECO:0007669"/>
    <property type="project" value="UniProtKB-KW"/>
</dbReference>
<keyword evidence="4" id="KW-0547">Nucleotide-binding</keyword>
<accession>A0A4V3ENG7</accession>
<gene>
    <name evidence="13" type="ORF">CLV29_1345</name>
</gene>
<dbReference type="AlphaFoldDB" id="A0A4V3ENG7"/>
<evidence type="ECO:0000256" key="7">
    <source>
        <dbReference type="ARBA" id="ARBA00047899"/>
    </source>
</evidence>
<dbReference type="GO" id="GO:0006284">
    <property type="term" value="P:base-excision repair"/>
    <property type="evidence" value="ECO:0007669"/>
    <property type="project" value="InterPro"/>
</dbReference>
<dbReference type="InterPro" id="IPR011009">
    <property type="entry name" value="Kinase-like_dom_sf"/>
</dbReference>
<dbReference type="SUPFAM" id="SSF56112">
    <property type="entry name" value="Protein kinase-like (PK-like)"/>
    <property type="match status" value="1"/>
</dbReference>
<dbReference type="GO" id="GO:0008270">
    <property type="term" value="F:zinc ion binding"/>
    <property type="evidence" value="ECO:0007669"/>
    <property type="project" value="UniProtKB-KW"/>
</dbReference>
<dbReference type="PANTHER" id="PTHR24363">
    <property type="entry name" value="SERINE/THREONINE PROTEIN KINASE"/>
    <property type="match status" value="1"/>
</dbReference>
<proteinExistence type="predicted"/>
<dbReference type="FunFam" id="1.10.510.10:FF:000306">
    <property type="entry name" value="Serine/threonine protein kinase"/>
    <property type="match status" value="1"/>
</dbReference>
<evidence type="ECO:0000256" key="5">
    <source>
        <dbReference type="ARBA" id="ARBA00022777"/>
    </source>
</evidence>
<evidence type="ECO:0000313" key="14">
    <source>
        <dbReference type="Proteomes" id="UP000295371"/>
    </source>
</evidence>
<protein>
    <recommendedName>
        <fullName evidence="1">non-specific serine/threonine protein kinase</fullName>
        <ecNumber evidence="1">2.7.11.1</ecNumber>
    </recommendedName>
</protein>
<dbReference type="EC" id="2.7.11.1" evidence="1"/>
<name>A0A4V3ENG7_9ACTN</name>
<keyword evidence="3" id="KW-0808">Transferase</keyword>
<dbReference type="EMBL" id="SOAW01000001">
    <property type="protein sequence ID" value="TDT33718.1"/>
    <property type="molecule type" value="Genomic_DNA"/>
</dbReference>
<dbReference type="Gene3D" id="1.10.510.10">
    <property type="entry name" value="Transferase(Phosphotransferase) domain 1"/>
    <property type="match status" value="1"/>
</dbReference>
<dbReference type="PROSITE" id="PS51066">
    <property type="entry name" value="ZF_FPG_2"/>
    <property type="match status" value="1"/>
</dbReference>
<dbReference type="CDD" id="cd14014">
    <property type="entry name" value="STKc_PknB_like"/>
    <property type="match status" value="1"/>
</dbReference>
<evidence type="ECO:0000256" key="3">
    <source>
        <dbReference type="ARBA" id="ARBA00022679"/>
    </source>
</evidence>
<evidence type="ECO:0000259" key="11">
    <source>
        <dbReference type="PROSITE" id="PS50011"/>
    </source>
</evidence>
<feature type="region of interest" description="Disordered" evidence="10">
    <location>
        <begin position="91"/>
        <end position="138"/>
    </location>
</feature>
<evidence type="ECO:0000256" key="6">
    <source>
        <dbReference type="ARBA" id="ARBA00022840"/>
    </source>
</evidence>
<dbReference type="InterPro" id="IPR000214">
    <property type="entry name" value="Znf_DNA_glyclase/AP_lyase"/>
</dbReference>
<dbReference type="InterPro" id="IPR031636">
    <property type="entry name" value="PknG_TPR"/>
</dbReference>
<feature type="domain" description="FPG-type" evidence="12">
    <location>
        <begin position="167"/>
        <end position="203"/>
    </location>
</feature>
<keyword evidence="5 13" id="KW-0418">Kinase</keyword>
<dbReference type="InterPro" id="IPR031634">
    <property type="entry name" value="PknG_rubred"/>
</dbReference>
<dbReference type="InterPro" id="IPR000719">
    <property type="entry name" value="Prot_kinase_dom"/>
</dbReference>
<dbReference type="Pfam" id="PF00069">
    <property type="entry name" value="Pkinase"/>
    <property type="match status" value="1"/>
</dbReference>
<feature type="compositionally biased region" description="Low complexity" evidence="10">
    <location>
        <begin position="30"/>
        <end position="41"/>
    </location>
</feature>
<keyword evidence="14" id="KW-1185">Reference proteome</keyword>
<keyword evidence="9" id="KW-0862">Zinc</keyword>
<feature type="region of interest" description="Disordered" evidence="10">
    <location>
        <begin position="30"/>
        <end position="69"/>
    </location>
</feature>
<evidence type="ECO:0000313" key="13">
    <source>
        <dbReference type="EMBL" id="TDT33718.1"/>
    </source>
</evidence>
<feature type="compositionally biased region" description="Polar residues" evidence="10">
    <location>
        <begin position="121"/>
        <end position="138"/>
    </location>
</feature>
<dbReference type="OrthoDB" id="137117at2"/>
<keyword evidence="9" id="KW-0863">Zinc-finger</keyword>
<evidence type="ECO:0000256" key="4">
    <source>
        <dbReference type="ARBA" id="ARBA00022741"/>
    </source>
</evidence>
<keyword evidence="2" id="KW-0723">Serine/threonine-protein kinase</keyword>
<evidence type="ECO:0000256" key="2">
    <source>
        <dbReference type="ARBA" id="ARBA00022527"/>
    </source>
</evidence>
<comment type="caution">
    <text evidence="13">The sequence shown here is derived from an EMBL/GenBank/DDBJ whole genome shotgun (WGS) entry which is preliminary data.</text>
</comment>
<comment type="catalytic activity">
    <reaction evidence="7">
        <text>L-threonyl-[protein] + ATP = O-phospho-L-threonyl-[protein] + ADP + H(+)</text>
        <dbReference type="Rhea" id="RHEA:46608"/>
        <dbReference type="Rhea" id="RHEA-COMP:11060"/>
        <dbReference type="Rhea" id="RHEA-COMP:11605"/>
        <dbReference type="ChEBI" id="CHEBI:15378"/>
        <dbReference type="ChEBI" id="CHEBI:30013"/>
        <dbReference type="ChEBI" id="CHEBI:30616"/>
        <dbReference type="ChEBI" id="CHEBI:61977"/>
        <dbReference type="ChEBI" id="CHEBI:456216"/>
        <dbReference type="EC" id="2.7.11.1"/>
    </reaction>
</comment>
<reference evidence="13 14" key="1">
    <citation type="submission" date="2019-03" db="EMBL/GenBank/DDBJ databases">
        <title>Genomic Encyclopedia of Archaeal and Bacterial Type Strains, Phase II (KMG-II): from individual species to whole genera.</title>
        <authorList>
            <person name="Goeker M."/>
        </authorList>
    </citation>
    <scope>NUCLEOTIDE SEQUENCE [LARGE SCALE GENOMIC DNA]</scope>
    <source>
        <strain evidence="13 14">DSM 24323</strain>
    </source>
</reference>
<dbReference type="GO" id="GO:0016799">
    <property type="term" value="F:hydrolase activity, hydrolyzing N-glycosyl compounds"/>
    <property type="evidence" value="ECO:0007669"/>
    <property type="project" value="InterPro"/>
</dbReference>
<dbReference type="InterPro" id="IPR011990">
    <property type="entry name" value="TPR-like_helical_dom_sf"/>
</dbReference>
<keyword evidence="6" id="KW-0067">ATP-binding</keyword>
<dbReference type="Gene3D" id="1.25.40.10">
    <property type="entry name" value="Tetratricopeptide repeat domain"/>
    <property type="match status" value="2"/>
</dbReference>
<feature type="compositionally biased region" description="Low complexity" evidence="10">
    <location>
        <begin position="101"/>
        <end position="113"/>
    </location>
</feature>
<feature type="domain" description="Protein kinase" evidence="11">
    <location>
        <begin position="221"/>
        <end position="471"/>
    </location>
</feature>
<organism evidence="13 14">
    <name type="scientific">Naumannella halotolerans</name>
    <dbReference type="NCBI Taxonomy" id="993414"/>
    <lineage>
        <taxon>Bacteria</taxon>
        <taxon>Bacillati</taxon>
        <taxon>Actinomycetota</taxon>
        <taxon>Actinomycetes</taxon>
        <taxon>Propionibacteriales</taxon>
        <taxon>Propionibacteriaceae</taxon>
        <taxon>Naumannella</taxon>
    </lineage>
</organism>
<dbReference type="GO" id="GO:0004674">
    <property type="term" value="F:protein serine/threonine kinase activity"/>
    <property type="evidence" value="ECO:0007669"/>
    <property type="project" value="UniProtKB-KW"/>
</dbReference>
<sequence>MKCTQPGCSGDIVDGYCMICGMPAVTTGGTGSTAPGATPSPLDGPATQPFVPTGVAPAPQRGQSANACARPGCPGRILDGWCDVCGSPAAATPSPLESPVGSSRSQGSSRLQSTAMGSARMSGSGTVLTRRSGGSQRLRASSRIGAGLLRVDPAPTQDPAEAVMANPVVPENKRYCPSCGSPVGRSRDGRPGRTSGFCPKCRNPFSFDPKLKAGDLVANQYEVAGCLAHGGMGWIYLARDKNVSDRWVVIKGLLNSGDADALAAAIAEQRFLAQVEHPSIVEIYNFVNHDGAGYIVMEYVGGRSLKQLLKDRMRENNGVYNPLPLPEAIAYILEILPAMQYLHDLGLLYCDFKPDNMIQVGDGLKLIDMGGVRRIDDDESAIYGTVGYQAPEVPRVGPSIASDIYTVGRTLLVLAAEFRGYQTSWKDSLPGPEQIPLLGQHDSFHRLLLKACAPTPADRFATADEMRTQLLGLLREEVGRSTPGTALTSAPSVLFTTPHVTGNTLSDRQLPMLREDPTDPQFAWLASIDETDPRERLALLRAAPADSPEVLLDRARCCVDLGDFAGAEQQCSLLLDEDPWEWRAVWLQGVVAMRQDRWAEAQQCFNAVYGQVPGELAPKLALGLACELGDQPQLAESMYQICAATDASYLVPAAFGIARLRARADDLVGAAKALEAIPPTSRAHGEASQLRARHLLTMSNGVTELLAAEEAVAETQMDPTDRDSFMASILERALWMVRSSGPEKVTIGGFAAEEVALRDGLEQRYRSLARQLPAERVDWVDKANAIRNWSMT</sequence>
<dbReference type="SUPFAM" id="SSF48452">
    <property type="entry name" value="TPR-like"/>
    <property type="match status" value="1"/>
</dbReference>
<comment type="catalytic activity">
    <reaction evidence="8">
        <text>L-seryl-[protein] + ATP = O-phospho-L-seryl-[protein] + ADP + H(+)</text>
        <dbReference type="Rhea" id="RHEA:17989"/>
        <dbReference type="Rhea" id="RHEA-COMP:9863"/>
        <dbReference type="Rhea" id="RHEA-COMP:11604"/>
        <dbReference type="ChEBI" id="CHEBI:15378"/>
        <dbReference type="ChEBI" id="CHEBI:29999"/>
        <dbReference type="ChEBI" id="CHEBI:30616"/>
        <dbReference type="ChEBI" id="CHEBI:83421"/>
        <dbReference type="ChEBI" id="CHEBI:456216"/>
        <dbReference type="EC" id="2.7.11.1"/>
    </reaction>
</comment>
<dbReference type="GO" id="GO:0003906">
    <property type="term" value="F:DNA-(apurinic or apyrimidinic site) endonuclease activity"/>
    <property type="evidence" value="ECO:0007669"/>
    <property type="project" value="InterPro"/>
</dbReference>
<dbReference type="RefSeq" id="WP_133754183.1">
    <property type="nucleotide sequence ID" value="NZ_SOAW01000001.1"/>
</dbReference>
<evidence type="ECO:0000256" key="1">
    <source>
        <dbReference type="ARBA" id="ARBA00012513"/>
    </source>
</evidence>
<dbReference type="Gene3D" id="3.30.200.20">
    <property type="entry name" value="Phosphorylase Kinase, domain 1"/>
    <property type="match status" value="1"/>
</dbReference>
<dbReference type="FunFam" id="3.30.200.20:FF:000205">
    <property type="entry name" value="Serine/threonine protein kinase"/>
    <property type="match status" value="1"/>
</dbReference>
<dbReference type="PROSITE" id="PS50011">
    <property type="entry name" value="PROTEIN_KINASE_DOM"/>
    <property type="match status" value="1"/>
</dbReference>
<dbReference type="Proteomes" id="UP000295371">
    <property type="component" value="Unassembled WGS sequence"/>
</dbReference>
<dbReference type="Pfam" id="PF16919">
    <property type="entry name" value="PknG_rubred"/>
    <property type="match status" value="1"/>
</dbReference>
<keyword evidence="9" id="KW-0479">Metal-binding</keyword>